<dbReference type="RefSeq" id="XP_060413016.1">
    <property type="nucleotide sequence ID" value="XM_060564706.1"/>
</dbReference>
<dbReference type="PANTHER" id="PTHR28096:SF1">
    <property type="entry name" value="PROTEIN FAF1"/>
    <property type="match status" value="1"/>
</dbReference>
<dbReference type="GeneID" id="85448946"/>
<dbReference type="InterPro" id="IPR053030">
    <property type="entry name" value="Ribosomal_biogenesis_FAF1-like"/>
</dbReference>
<feature type="compositionally biased region" description="Basic and acidic residues" evidence="1">
    <location>
        <begin position="348"/>
        <end position="360"/>
    </location>
</feature>
<dbReference type="Proteomes" id="UP001230504">
    <property type="component" value="Unassembled WGS sequence"/>
</dbReference>
<comment type="caution">
    <text evidence="2">The sequence shown here is derived from an EMBL/GenBank/DDBJ whole genome shotgun (WGS) entry which is preliminary data.</text>
</comment>
<evidence type="ECO:0000313" key="3">
    <source>
        <dbReference type="Proteomes" id="UP001230504"/>
    </source>
</evidence>
<feature type="compositionally biased region" description="Acidic residues" evidence="1">
    <location>
        <begin position="80"/>
        <end position="95"/>
    </location>
</feature>
<gene>
    <name evidence="2" type="ORF">LY79DRAFT_689051</name>
</gene>
<feature type="compositionally biased region" description="Basic and acidic residues" evidence="1">
    <location>
        <begin position="103"/>
        <end position="119"/>
    </location>
</feature>
<dbReference type="PANTHER" id="PTHR28096">
    <property type="entry name" value="PROTEIN FAF1"/>
    <property type="match status" value="1"/>
</dbReference>
<keyword evidence="3" id="KW-1185">Reference proteome</keyword>
<accession>A0AAD8PXL2</accession>
<protein>
    <recommendedName>
        <fullName evidence="4">Protein FAF1</fullName>
    </recommendedName>
</protein>
<name>A0AAD8PXL2_9PEZI</name>
<dbReference type="EMBL" id="JAHLJV010000039">
    <property type="protein sequence ID" value="KAK1586048.1"/>
    <property type="molecule type" value="Genomic_DNA"/>
</dbReference>
<feature type="region of interest" description="Disordered" evidence="1">
    <location>
        <begin position="26"/>
        <end position="205"/>
    </location>
</feature>
<feature type="compositionally biased region" description="Acidic residues" evidence="1">
    <location>
        <begin position="132"/>
        <end position="189"/>
    </location>
</feature>
<evidence type="ECO:0000256" key="1">
    <source>
        <dbReference type="SAM" id="MobiDB-lite"/>
    </source>
</evidence>
<dbReference type="GO" id="GO:0000462">
    <property type="term" value="P:maturation of SSU-rRNA from tricistronic rRNA transcript (SSU-rRNA, 5.8S rRNA, LSU-rRNA)"/>
    <property type="evidence" value="ECO:0007669"/>
    <property type="project" value="TreeGrafter"/>
</dbReference>
<feature type="region of interest" description="Disordered" evidence="1">
    <location>
        <begin position="299"/>
        <end position="385"/>
    </location>
</feature>
<evidence type="ECO:0008006" key="4">
    <source>
        <dbReference type="Google" id="ProtNLM"/>
    </source>
</evidence>
<proteinExistence type="predicted"/>
<evidence type="ECO:0000313" key="2">
    <source>
        <dbReference type="EMBL" id="KAK1586048.1"/>
    </source>
</evidence>
<dbReference type="AlphaFoldDB" id="A0AAD8PXL2"/>
<feature type="compositionally biased region" description="Gly residues" evidence="1">
    <location>
        <begin position="363"/>
        <end position="385"/>
    </location>
</feature>
<feature type="region of interest" description="Disordered" evidence="1">
    <location>
        <begin position="1"/>
        <end position="20"/>
    </location>
</feature>
<reference evidence="2" key="1">
    <citation type="submission" date="2021-06" db="EMBL/GenBank/DDBJ databases">
        <title>Comparative genomics, transcriptomics and evolutionary studies reveal genomic signatures of adaptation to plant cell wall in hemibiotrophic fungi.</title>
        <authorList>
            <consortium name="DOE Joint Genome Institute"/>
            <person name="Baroncelli R."/>
            <person name="Diaz J.F."/>
            <person name="Benocci T."/>
            <person name="Peng M."/>
            <person name="Battaglia E."/>
            <person name="Haridas S."/>
            <person name="Andreopoulos W."/>
            <person name="Labutti K."/>
            <person name="Pangilinan J."/>
            <person name="Floch G.L."/>
            <person name="Makela M.R."/>
            <person name="Henrissat B."/>
            <person name="Grigoriev I.V."/>
            <person name="Crouch J.A."/>
            <person name="De Vries R.P."/>
            <person name="Sukno S.A."/>
            <person name="Thon M.R."/>
        </authorList>
    </citation>
    <scope>NUCLEOTIDE SEQUENCE</scope>
    <source>
        <strain evidence="2">CBS 125086</strain>
    </source>
</reference>
<organism evidence="2 3">
    <name type="scientific">Colletotrichum navitas</name>
    <dbReference type="NCBI Taxonomy" id="681940"/>
    <lineage>
        <taxon>Eukaryota</taxon>
        <taxon>Fungi</taxon>
        <taxon>Dikarya</taxon>
        <taxon>Ascomycota</taxon>
        <taxon>Pezizomycotina</taxon>
        <taxon>Sordariomycetes</taxon>
        <taxon>Hypocreomycetidae</taxon>
        <taxon>Glomerellales</taxon>
        <taxon>Glomerellaceae</taxon>
        <taxon>Colletotrichum</taxon>
        <taxon>Colletotrichum graminicola species complex</taxon>
    </lineage>
</organism>
<feature type="compositionally biased region" description="Basic residues" evidence="1">
    <location>
        <begin position="1"/>
        <end position="10"/>
    </location>
</feature>
<sequence>MASVLGKRKAPSSSSAASVKVCKPISTNVAKKGTGTPKITATPALKKKKNKNKSLEATEKAGPVKKIAAKAKRVKKREEKEDEDDDEEEEEEVDESLLSAQEIFRRHFEAQFKPIEEPKRKKARAAGARGEDGDEAASSDEEGEDIFEDEGADGQEGEGEEWSGLSGEDEDNNGSDEEEDYEDDIEENPVIEVVDHTKSKPQPVASMSKRELKAFMSMLANDLALQRLLSESHLLARHTVTPFSNPTAAAKTFSEGRLRQRQADLRTQALARGVSGVGSVFTQDKMPMAIRKGIVAAAAGREAKRRRQARENGIVLEKEAGPAPGNKAGKKAGRAERGVDGPAVGRMRGAELRLSERDVQSIEGGGSGRGGRGGRGGGRGGRGRR</sequence>
<dbReference type="GO" id="GO:0005730">
    <property type="term" value="C:nucleolus"/>
    <property type="evidence" value="ECO:0007669"/>
    <property type="project" value="TreeGrafter"/>
</dbReference>